<evidence type="ECO:0000256" key="1">
    <source>
        <dbReference type="SAM" id="MobiDB-lite"/>
    </source>
</evidence>
<feature type="signal peptide" evidence="2">
    <location>
        <begin position="1"/>
        <end position="26"/>
    </location>
</feature>
<organism evidence="3 4">
    <name type="scientific">Mycena maculata</name>
    <dbReference type="NCBI Taxonomy" id="230809"/>
    <lineage>
        <taxon>Eukaryota</taxon>
        <taxon>Fungi</taxon>
        <taxon>Dikarya</taxon>
        <taxon>Basidiomycota</taxon>
        <taxon>Agaricomycotina</taxon>
        <taxon>Agaricomycetes</taxon>
        <taxon>Agaricomycetidae</taxon>
        <taxon>Agaricales</taxon>
        <taxon>Marasmiineae</taxon>
        <taxon>Mycenaceae</taxon>
        <taxon>Mycena</taxon>
    </lineage>
</organism>
<feature type="region of interest" description="Disordered" evidence="1">
    <location>
        <begin position="128"/>
        <end position="202"/>
    </location>
</feature>
<proteinExistence type="predicted"/>
<keyword evidence="2" id="KW-0732">Signal</keyword>
<gene>
    <name evidence="3" type="ORF">DFH07DRAFT_950840</name>
</gene>
<name>A0AAD7K5X1_9AGAR</name>
<accession>A0AAD7K5X1</accession>
<evidence type="ECO:0008006" key="5">
    <source>
        <dbReference type="Google" id="ProtNLM"/>
    </source>
</evidence>
<feature type="region of interest" description="Disordered" evidence="1">
    <location>
        <begin position="31"/>
        <end position="109"/>
    </location>
</feature>
<feature type="compositionally biased region" description="Pro residues" evidence="1">
    <location>
        <begin position="144"/>
        <end position="159"/>
    </location>
</feature>
<evidence type="ECO:0000313" key="4">
    <source>
        <dbReference type="Proteomes" id="UP001215280"/>
    </source>
</evidence>
<feature type="chain" id="PRO_5041914241" description="Transmembrane protein" evidence="2">
    <location>
        <begin position="27"/>
        <end position="202"/>
    </location>
</feature>
<sequence length="202" mass="21540">MQFTSRAAILRLTFIGLLCVFSLVDALPAAPNSTPVTDPGSLLGHSYSRRDPDSPALLRSPRLAGDAQTHQLDGHGPLGRADRFQISRRRAAPPQDGAEDADTRAAGRSFKDLESREVLLSHEQMVPTVPRPAAFPTPTNASSPPLPSPTIPPSPPPAPQDSMAPGARVAETHESKKTKTKTKHGHGEHDQHKAKVSPVSAE</sequence>
<reference evidence="3" key="1">
    <citation type="submission" date="2023-03" db="EMBL/GenBank/DDBJ databases">
        <title>Massive genome expansion in bonnet fungi (Mycena s.s.) driven by repeated elements and novel gene families across ecological guilds.</title>
        <authorList>
            <consortium name="Lawrence Berkeley National Laboratory"/>
            <person name="Harder C.B."/>
            <person name="Miyauchi S."/>
            <person name="Viragh M."/>
            <person name="Kuo A."/>
            <person name="Thoen E."/>
            <person name="Andreopoulos B."/>
            <person name="Lu D."/>
            <person name="Skrede I."/>
            <person name="Drula E."/>
            <person name="Henrissat B."/>
            <person name="Morin E."/>
            <person name="Kohler A."/>
            <person name="Barry K."/>
            <person name="LaButti K."/>
            <person name="Morin E."/>
            <person name="Salamov A."/>
            <person name="Lipzen A."/>
            <person name="Mereny Z."/>
            <person name="Hegedus B."/>
            <person name="Baldrian P."/>
            <person name="Stursova M."/>
            <person name="Weitz H."/>
            <person name="Taylor A."/>
            <person name="Grigoriev I.V."/>
            <person name="Nagy L.G."/>
            <person name="Martin F."/>
            <person name="Kauserud H."/>
        </authorList>
    </citation>
    <scope>NUCLEOTIDE SEQUENCE</scope>
    <source>
        <strain evidence="3">CBHHK188m</strain>
    </source>
</reference>
<dbReference type="EMBL" id="JARJLG010000008">
    <property type="protein sequence ID" value="KAJ7778827.1"/>
    <property type="molecule type" value="Genomic_DNA"/>
</dbReference>
<evidence type="ECO:0000256" key="2">
    <source>
        <dbReference type="SAM" id="SignalP"/>
    </source>
</evidence>
<keyword evidence="4" id="KW-1185">Reference proteome</keyword>
<protein>
    <recommendedName>
        <fullName evidence="5">Transmembrane protein</fullName>
    </recommendedName>
</protein>
<dbReference type="Proteomes" id="UP001215280">
    <property type="component" value="Unassembled WGS sequence"/>
</dbReference>
<evidence type="ECO:0000313" key="3">
    <source>
        <dbReference type="EMBL" id="KAJ7778827.1"/>
    </source>
</evidence>
<comment type="caution">
    <text evidence="3">The sequence shown here is derived from an EMBL/GenBank/DDBJ whole genome shotgun (WGS) entry which is preliminary data.</text>
</comment>
<dbReference type="AlphaFoldDB" id="A0AAD7K5X1"/>